<comment type="similarity">
    <text evidence="7">Belongs to the adenylyl cyclase class-4/guanylyl cyclase family.</text>
</comment>
<gene>
    <name evidence="10" type="ORF">Vafri_17902</name>
</gene>
<feature type="compositionally biased region" description="Gly residues" evidence="8">
    <location>
        <begin position="1090"/>
        <end position="1104"/>
    </location>
</feature>
<reference evidence="10" key="1">
    <citation type="journal article" date="2021" name="Proc. Natl. Acad. Sci. U.S.A.">
        <title>Three genomes in the algal genus Volvox reveal the fate of a haploid sex-determining region after a transition to homothallism.</title>
        <authorList>
            <person name="Yamamoto K."/>
            <person name="Hamaji T."/>
            <person name="Kawai-Toyooka H."/>
            <person name="Matsuzaki R."/>
            <person name="Takahashi F."/>
            <person name="Nishimura Y."/>
            <person name="Kawachi M."/>
            <person name="Noguchi H."/>
            <person name="Minakuchi Y."/>
            <person name="Umen J.G."/>
            <person name="Toyoda A."/>
            <person name="Nozaki H."/>
        </authorList>
    </citation>
    <scope>NUCLEOTIDE SEQUENCE</scope>
    <source>
        <strain evidence="10">NIES-3780</strain>
    </source>
</reference>
<dbReference type="InterPro" id="IPR001054">
    <property type="entry name" value="A/G_cyclase"/>
</dbReference>
<dbReference type="PROSITE" id="PS00452">
    <property type="entry name" value="GUANYLATE_CYCLASE_1"/>
    <property type="match status" value="1"/>
</dbReference>
<dbReference type="SUPFAM" id="SSF55073">
    <property type="entry name" value="Nucleotide cyclase"/>
    <property type="match status" value="1"/>
</dbReference>
<dbReference type="InterPro" id="IPR018297">
    <property type="entry name" value="A/G_cyclase_CS"/>
</dbReference>
<evidence type="ECO:0000256" key="2">
    <source>
        <dbReference type="ARBA" id="ARBA00022692"/>
    </source>
</evidence>
<keyword evidence="4" id="KW-1133">Transmembrane helix</keyword>
<protein>
    <recommendedName>
        <fullName evidence="9">Guanylate cyclase domain-containing protein</fullName>
    </recommendedName>
</protein>
<keyword evidence="11" id="KW-1185">Reference proteome</keyword>
<proteinExistence type="inferred from homology"/>
<dbReference type="GO" id="GO:0001653">
    <property type="term" value="F:peptide receptor activity"/>
    <property type="evidence" value="ECO:0007669"/>
    <property type="project" value="TreeGrafter"/>
</dbReference>
<evidence type="ECO:0000256" key="8">
    <source>
        <dbReference type="SAM" id="MobiDB-lite"/>
    </source>
</evidence>
<keyword evidence="6 7" id="KW-0456">Lyase</keyword>
<evidence type="ECO:0000259" key="9">
    <source>
        <dbReference type="PROSITE" id="PS50125"/>
    </source>
</evidence>
<feature type="region of interest" description="Disordered" evidence="8">
    <location>
        <begin position="140"/>
        <end position="189"/>
    </location>
</feature>
<evidence type="ECO:0000313" key="10">
    <source>
        <dbReference type="EMBL" id="GIL63889.1"/>
    </source>
</evidence>
<evidence type="ECO:0000256" key="1">
    <source>
        <dbReference type="ARBA" id="ARBA00004370"/>
    </source>
</evidence>
<evidence type="ECO:0000313" key="11">
    <source>
        <dbReference type="Proteomes" id="UP000747399"/>
    </source>
</evidence>
<evidence type="ECO:0000256" key="3">
    <source>
        <dbReference type="ARBA" id="ARBA00022741"/>
    </source>
</evidence>
<evidence type="ECO:0000256" key="4">
    <source>
        <dbReference type="ARBA" id="ARBA00022989"/>
    </source>
</evidence>
<dbReference type="GO" id="GO:0004016">
    <property type="term" value="F:adenylate cyclase activity"/>
    <property type="evidence" value="ECO:0007669"/>
    <property type="project" value="TreeGrafter"/>
</dbReference>
<keyword evidence="2" id="KW-0812">Transmembrane</keyword>
<keyword evidence="3" id="KW-0547">Nucleotide-binding</keyword>
<dbReference type="GO" id="GO:0004383">
    <property type="term" value="F:guanylate cyclase activity"/>
    <property type="evidence" value="ECO:0007669"/>
    <property type="project" value="TreeGrafter"/>
</dbReference>
<dbReference type="PROSITE" id="PS50125">
    <property type="entry name" value="GUANYLATE_CYCLASE_2"/>
    <property type="match status" value="1"/>
</dbReference>
<organism evidence="10 11">
    <name type="scientific">Volvox africanus</name>
    <dbReference type="NCBI Taxonomy" id="51714"/>
    <lineage>
        <taxon>Eukaryota</taxon>
        <taxon>Viridiplantae</taxon>
        <taxon>Chlorophyta</taxon>
        <taxon>core chlorophytes</taxon>
        <taxon>Chlorophyceae</taxon>
        <taxon>CS clade</taxon>
        <taxon>Chlamydomonadales</taxon>
        <taxon>Volvocaceae</taxon>
        <taxon>Volvox</taxon>
    </lineage>
</organism>
<dbReference type="InterPro" id="IPR050401">
    <property type="entry name" value="Cyclic_nucleotide_synthase"/>
</dbReference>
<dbReference type="GO" id="GO:0007168">
    <property type="term" value="P:receptor guanylyl cyclase signaling pathway"/>
    <property type="evidence" value="ECO:0007669"/>
    <property type="project" value="TreeGrafter"/>
</dbReference>
<dbReference type="Pfam" id="PF00211">
    <property type="entry name" value="Guanylate_cyc"/>
    <property type="match status" value="1"/>
</dbReference>
<feature type="region of interest" description="Disordered" evidence="8">
    <location>
        <begin position="742"/>
        <end position="766"/>
    </location>
</feature>
<feature type="region of interest" description="Disordered" evidence="8">
    <location>
        <begin position="1080"/>
        <end position="1133"/>
    </location>
</feature>
<keyword evidence="5" id="KW-0472">Membrane</keyword>
<dbReference type="EMBL" id="BNCO01000061">
    <property type="protein sequence ID" value="GIL63889.1"/>
    <property type="molecule type" value="Genomic_DNA"/>
</dbReference>
<evidence type="ECO:0000256" key="6">
    <source>
        <dbReference type="ARBA" id="ARBA00023239"/>
    </source>
</evidence>
<dbReference type="GO" id="GO:0000166">
    <property type="term" value="F:nucleotide binding"/>
    <property type="evidence" value="ECO:0007669"/>
    <property type="project" value="UniProtKB-KW"/>
</dbReference>
<sequence>MAMAVACLPWLQRRGRITNLDADDTKVNAGSPSHCAAPTCHHVTGTAKRVTTESPSSIKQDTSQLAQSAGQQYSKAVSVEVYTKRREVSRCGANHAVRDSLIMSTTSEIITIVTLSGEDCIYQNPASVAWLGQYSATNTRRTSLESRPEESFGATPSEIGGGEGAAWPPARNGPFPLQDQNHNQGHHNHHPDVLSEIFSCEPEKLQSMLEELTRDQDARTNEWKGLVRMNVRKTVNTTAAAAAAGAINERAAGATSADIRTSPTAVSPFLSTSLPPLMQTPLGAAVTATAVTAGGAMASMVTATSTAPVDAEQPISPSAVSFRTFCSGGYGDEQLGDDNEPDGVEEHVAAAAGGGGGSRIGAVSSIAAQRRLRRRSMPALGQYSNPNNAEASFLLSSVPGVVLDLSDRLQLEAALNMSYGECAGTGGAAVGCRTNAGDGVHMMERTGMMAEDEVSERQALPAVVGAVVSETAASRRATNRGLGASIKNSIALPPSPEPPPQRQQMNAVLNCREAANVFVRTTPHNSNIDMDEGVGVGVDVGGGGGVGGEGPYGQGFRVLSNFIKRGSIMSYRRHSMDSIVGNLSALTPIPSSSALPSLTGIPCGENYDSNGGGSCFPSLLPVLDPEAAEATEATEATEAAMGLPLSDEYASVAAAEAIAPGVAVMTTRSLQLHDNGEMLYDIDDVSLTTKASPKRPPTWSPRHFQAAQDGLPGLSGSGIGPSLRSGLKTLLSRVLHRSTAGGYDGGCSSSDERSSSGGRLGSSAATMATAVEGSPGDCRKVYGDVRVSNSSLWSQRRLATEAIPAVLPETGQSRWLTLATGTAPAAAAVAAGPPMYSSASSMRATARPRVPCLRKTVSYNSGVMAVQPSPPPPPLNEFGVLRTSSRRLLSRALQQRRNVAGAGAVGSSMPTGVDVAAAAAAVTETEEVTTFTAGRIDGGGVGGRPSSLPYRPWSAVTAAPPQRSLGRTRSCRRVLSLPPDGFLGIHNSHLRAAAGGSGSGSSGISLSARTVSYSATTKPAAQIWVAQPTPMSMPLPLPLAMPLHAVTFAGSLRTAPPAAVFLTAGTTSLKRNPSIRVPTDSGFINSTARGGSGVSGGGGGGSTGLMGSPPMLGSQGSMSSIRSETRTEINPGSASAAFPLSRAAAAASCLTPSCTPLVVETALVSENSTTPTPATAPAPPFLPAVSASVVHGTDGVQEVWHEVWARRAVDPILGEDVIIVAQHDVTARVVSERHLALVMETEHRLLEQLYPRHILEGIVEYWTANCAAEDSFAAAAPPVPASGSVAATAAAAAVASSSFSRSWRPSVRDPYALATWHPEVTLLFADICGFTPLCKEMEPRAVMHMLNALFSRFDSQLDKCGVFKVETIGDCYFAAGGLVDTDQDGMTTVRSRRGSDDQRQHALEVFEFAHAMLSAAKEVIIPTTGRAVQIRIGLHTGPVVSGVVGTRMPRFCLFGDTVNTASRMESTGVPGAVHVSEVTYSQLKDLPGWVPTGGVEVKGKGHMKTYVNFCAVQDPIA</sequence>
<feature type="compositionally biased region" description="Polar residues" evidence="8">
    <location>
        <begin position="1114"/>
        <end position="1132"/>
    </location>
</feature>
<dbReference type="FunFam" id="3.30.70.1230:FF:000030">
    <property type="entry name" value="Si:ch211-215j19.12"/>
    <property type="match status" value="1"/>
</dbReference>
<dbReference type="Proteomes" id="UP000747399">
    <property type="component" value="Unassembled WGS sequence"/>
</dbReference>
<name>A0A8J4BK71_9CHLO</name>
<dbReference type="InterPro" id="IPR029787">
    <property type="entry name" value="Nucleotide_cyclase"/>
</dbReference>
<dbReference type="CDD" id="cd07302">
    <property type="entry name" value="CHD"/>
    <property type="match status" value="1"/>
</dbReference>
<feature type="domain" description="Guanylate cyclase" evidence="9">
    <location>
        <begin position="1321"/>
        <end position="1465"/>
    </location>
</feature>
<comment type="subcellular location">
    <subcellularLocation>
        <location evidence="1">Membrane</location>
    </subcellularLocation>
</comment>
<dbReference type="GO" id="GO:0035556">
    <property type="term" value="P:intracellular signal transduction"/>
    <property type="evidence" value="ECO:0007669"/>
    <property type="project" value="InterPro"/>
</dbReference>
<evidence type="ECO:0000256" key="7">
    <source>
        <dbReference type="RuleBase" id="RU000405"/>
    </source>
</evidence>
<dbReference type="PANTHER" id="PTHR11920:SF335">
    <property type="entry name" value="GUANYLATE CYCLASE"/>
    <property type="match status" value="1"/>
</dbReference>
<accession>A0A8J4BK71</accession>
<dbReference type="GO" id="GO:0005886">
    <property type="term" value="C:plasma membrane"/>
    <property type="evidence" value="ECO:0007669"/>
    <property type="project" value="TreeGrafter"/>
</dbReference>
<evidence type="ECO:0000256" key="5">
    <source>
        <dbReference type="ARBA" id="ARBA00023136"/>
    </source>
</evidence>
<dbReference type="Gene3D" id="3.30.70.1230">
    <property type="entry name" value="Nucleotide cyclase"/>
    <property type="match status" value="1"/>
</dbReference>
<comment type="caution">
    <text evidence="10">The sequence shown here is derived from an EMBL/GenBank/DDBJ whole genome shotgun (WGS) entry which is preliminary data.</text>
</comment>
<dbReference type="PANTHER" id="PTHR11920">
    <property type="entry name" value="GUANYLYL CYCLASE"/>
    <property type="match status" value="1"/>
</dbReference>
<dbReference type="SMART" id="SM00044">
    <property type="entry name" value="CYCc"/>
    <property type="match status" value="1"/>
</dbReference>